<dbReference type="InterPro" id="IPR003675">
    <property type="entry name" value="Rce1/LyrA-like_dom"/>
</dbReference>
<dbReference type="EMBL" id="CP032626">
    <property type="protein sequence ID" value="AYF92159.1"/>
    <property type="molecule type" value="Genomic_DNA"/>
</dbReference>
<dbReference type="OrthoDB" id="2293777at2"/>
<evidence type="ECO:0000256" key="1">
    <source>
        <dbReference type="ARBA" id="ARBA00009067"/>
    </source>
</evidence>
<proteinExistence type="inferred from homology"/>
<protein>
    <submittedName>
        <fullName evidence="4">CPBP family intramembrane metalloprotease</fullName>
    </submittedName>
</protein>
<keyword evidence="5" id="KW-1185">Reference proteome</keyword>
<dbReference type="Pfam" id="PF02517">
    <property type="entry name" value="Rce1-like"/>
    <property type="match status" value="1"/>
</dbReference>
<evidence type="ECO:0000259" key="3">
    <source>
        <dbReference type="Pfam" id="PF02517"/>
    </source>
</evidence>
<comment type="similarity">
    <text evidence="1">Belongs to the UPF0177 family.</text>
</comment>
<keyword evidence="2" id="KW-1133">Transmembrane helix</keyword>
<gene>
    <name evidence="4" type="ORF">D7I45_00965</name>
</gene>
<keyword evidence="2" id="KW-0812">Transmembrane</keyword>
<dbReference type="GO" id="GO:0006508">
    <property type="term" value="P:proteolysis"/>
    <property type="evidence" value="ECO:0007669"/>
    <property type="project" value="UniProtKB-KW"/>
</dbReference>
<dbReference type="GO" id="GO:0008237">
    <property type="term" value="F:metallopeptidase activity"/>
    <property type="evidence" value="ECO:0007669"/>
    <property type="project" value="UniProtKB-KW"/>
</dbReference>
<dbReference type="GO" id="GO:0080120">
    <property type="term" value="P:CAAX-box protein maturation"/>
    <property type="evidence" value="ECO:0007669"/>
    <property type="project" value="UniProtKB-ARBA"/>
</dbReference>
<feature type="domain" description="CAAX prenyl protease 2/Lysostaphin resistance protein A-like" evidence="3">
    <location>
        <begin position="110"/>
        <end position="214"/>
    </location>
</feature>
<dbReference type="PANTHER" id="PTHR36435">
    <property type="entry name" value="SLR1288 PROTEIN"/>
    <property type="match status" value="1"/>
</dbReference>
<keyword evidence="4" id="KW-0645">Protease</keyword>
<dbReference type="RefSeq" id="WP_120783933.1">
    <property type="nucleotide sequence ID" value="NZ_CP032626.1"/>
</dbReference>
<evidence type="ECO:0000313" key="5">
    <source>
        <dbReference type="Proteomes" id="UP000272003"/>
    </source>
</evidence>
<feature type="transmembrane region" description="Helical" evidence="2">
    <location>
        <begin position="173"/>
        <end position="194"/>
    </location>
</feature>
<feature type="transmembrane region" description="Helical" evidence="2">
    <location>
        <begin position="12"/>
        <end position="32"/>
    </location>
</feature>
<accession>A0A387AS07</accession>
<feature type="transmembrane region" description="Helical" evidence="2">
    <location>
        <begin position="233"/>
        <end position="254"/>
    </location>
</feature>
<keyword evidence="4" id="KW-0482">Metalloprotease</keyword>
<evidence type="ECO:0000313" key="4">
    <source>
        <dbReference type="EMBL" id="AYF92159.1"/>
    </source>
</evidence>
<evidence type="ECO:0000256" key="2">
    <source>
        <dbReference type="SAM" id="Phobius"/>
    </source>
</evidence>
<dbReference type="PANTHER" id="PTHR36435:SF1">
    <property type="entry name" value="CAAX AMINO TERMINAL PROTEASE FAMILY PROTEIN"/>
    <property type="match status" value="1"/>
</dbReference>
<feature type="transmembrane region" description="Helical" evidence="2">
    <location>
        <begin position="52"/>
        <end position="75"/>
    </location>
</feature>
<organism evidence="4 5">
    <name type="scientific">Apilactobacillus bombintestini</name>
    <dbReference type="NCBI Taxonomy" id="2419772"/>
    <lineage>
        <taxon>Bacteria</taxon>
        <taxon>Bacillati</taxon>
        <taxon>Bacillota</taxon>
        <taxon>Bacilli</taxon>
        <taxon>Lactobacillales</taxon>
        <taxon>Lactobacillaceae</taxon>
        <taxon>Apilactobacillus</taxon>
    </lineage>
</organism>
<name>A0A387AS07_9LACO</name>
<keyword evidence="2" id="KW-0472">Membrane</keyword>
<keyword evidence="4" id="KW-0378">Hydrolase</keyword>
<dbReference type="KEGG" id="abom:D7I45_00965"/>
<dbReference type="GO" id="GO:0004175">
    <property type="term" value="F:endopeptidase activity"/>
    <property type="evidence" value="ECO:0007669"/>
    <property type="project" value="UniProtKB-ARBA"/>
</dbReference>
<dbReference type="Proteomes" id="UP000272003">
    <property type="component" value="Chromosome"/>
</dbReference>
<feature type="transmembrane region" description="Helical" evidence="2">
    <location>
        <begin position="201"/>
        <end position="221"/>
    </location>
</feature>
<feature type="transmembrane region" description="Helical" evidence="2">
    <location>
        <begin position="111"/>
        <end position="128"/>
    </location>
</feature>
<feature type="transmembrane region" description="Helical" evidence="2">
    <location>
        <begin position="87"/>
        <end position="105"/>
    </location>
</feature>
<dbReference type="AlphaFoldDB" id="A0A387AS07"/>
<feature type="transmembrane region" description="Helical" evidence="2">
    <location>
        <begin position="148"/>
        <end position="167"/>
    </location>
</feature>
<dbReference type="InterPro" id="IPR052710">
    <property type="entry name" value="CAAX_protease"/>
</dbReference>
<reference evidence="4 5" key="1">
    <citation type="submission" date="2018-09" db="EMBL/GenBank/DDBJ databases">
        <title>Genome sequencing of strain BHWM-4.</title>
        <authorList>
            <person name="Heo J."/>
            <person name="Kim S.-J."/>
            <person name="Kwon S.-W."/>
        </authorList>
    </citation>
    <scope>NUCLEOTIDE SEQUENCE [LARGE SCALE GENOMIC DNA]</scope>
    <source>
        <strain evidence="4 5">BHWM-4</strain>
    </source>
</reference>
<sequence>MIYILSQRIKTNWQWILIPLLLVCEFALDQFILPVVYKLILQNVHMGYYNKYILLINIYKVISILVILLLNYLLLKQALYLAPSKQKTGWLVFLIVCLGLFLSSIHSKHFWIALDIGLIASLSEELLFRGLVLGKLMAILNRVKTSRLRVNLAVVIAAVIFGLYHYVNLSQQSFGVTTVQVVNAAGLGLVLGVIYVKSGSLWIPIALHFIYDFLVTIAKGFSISDYQALPHYAALASFMMFVIYAAAALTALNVHYEKNTLLAKIH</sequence>